<dbReference type="PANTHER" id="PTHR48105">
    <property type="entry name" value="THIOREDOXIN REDUCTASE 1-RELATED-RELATED"/>
    <property type="match status" value="1"/>
</dbReference>
<keyword evidence="2" id="KW-0560">Oxidoreductase</keyword>
<dbReference type="KEGG" id="sfol:H3H32_11635"/>
<dbReference type="PRINTS" id="PR00368">
    <property type="entry name" value="FADPNR"/>
</dbReference>
<reference evidence="4 5" key="1">
    <citation type="submission" date="2020-07" db="EMBL/GenBank/DDBJ databases">
        <title>Spirosoma foliorum sp. nov., isolated from the leaves on the Nejang mountain Korea, Republic of.</title>
        <authorList>
            <person name="Ho H."/>
            <person name="Lee Y.-J."/>
            <person name="Nurcahyanto D.-A."/>
            <person name="Kim S.-G."/>
        </authorList>
    </citation>
    <scope>NUCLEOTIDE SEQUENCE [LARGE SCALE GENOMIC DNA]</scope>
    <source>
        <strain evidence="4 5">PL0136</strain>
    </source>
</reference>
<gene>
    <name evidence="4" type="ORF">H3H32_11635</name>
</gene>
<dbReference type="AlphaFoldDB" id="A0A7G5H2Z2"/>
<evidence type="ECO:0000313" key="4">
    <source>
        <dbReference type="EMBL" id="QMW05484.1"/>
    </source>
</evidence>
<dbReference type="InterPro" id="IPR050097">
    <property type="entry name" value="Ferredoxin-NADP_redctase_2"/>
</dbReference>
<accession>A0A7G5H2Z2</accession>
<proteinExistence type="predicted"/>
<evidence type="ECO:0000313" key="5">
    <source>
        <dbReference type="Proteomes" id="UP000515369"/>
    </source>
</evidence>
<keyword evidence="5" id="KW-1185">Reference proteome</keyword>
<dbReference type="RefSeq" id="WP_182462866.1">
    <property type="nucleotide sequence ID" value="NZ_CP059732.1"/>
</dbReference>
<evidence type="ECO:0000259" key="3">
    <source>
        <dbReference type="Pfam" id="PF07992"/>
    </source>
</evidence>
<dbReference type="Gene3D" id="3.50.50.60">
    <property type="entry name" value="FAD/NAD(P)-binding domain"/>
    <property type="match status" value="2"/>
</dbReference>
<dbReference type="Pfam" id="PF07992">
    <property type="entry name" value="Pyr_redox_2"/>
    <property type="match status" value="1"/>
</dbReference>
<sequence length="301" mass="32786">MKSEPEFDVIIIGGSYAGLSAAMALGRSIRTVLIIDDGQPCNKQTPHSHNLITQDGETPAAIAEKARQQVLAYPTVQLKEGLVVSVTGVSNQFEVVTGANQRFTARKILFATGLRDQLPSLPGFSDCWGISVIHCPFCHGYEYRDQRTGILMNGDAGVEMSLFIRNWSPNLTLFTNGKSTLTEEQHQQLTDRSIPIVEKEIQQIRHEGGYVNALVFADGTEQSLDALYARPPFEQQTDIPKRLGCTFTEQGLIQVDDLSRTTVPGVYAAGDNSTMMRAVAAAIAAGTKAGAMLSRELILSR</sequence>
<evidence type="ECO:0000256" key="2">
    <source>
        <dbReference type="ARBA" id="ARBA00023002"/>
    </source>
</evidence>
<dbReference type="InterPro" id="IPR023753">
    <property type="entry name" value="FAD/NAD-binding_dom"/>
</dbReference>
<organism evidence="4 5">
    <name type="scientific">Spirosoma foliorum</name>
    <dbReference type="NCBI Taxonomy" id="2710596"/>
    <lineage>
        <taxon>Bacteria</taxon>
        <taxon>Pseudomonadati</taxon>
        <taxon>Bacteroidota</taxon>
        <taxon>Cytophagia</taxon>
        <taxon>Cytophagales</taxon>
        <taxon>Cytophagaceae</taxon>
        <taxon>Spirosoma</taxon>
    </lineage>
</organism>
<dbReference type="PRINTS" id="PR00469">
    <property type="entry name" value="PNDRDTASEII"/>
</dbReference>
<keyword evidence="1" id="KW-0285">Flavoprotein</keyword>
<dbReference type="GO" id="GO:0016491">
    <property type="term" value="F:oxidoreductase activity"/>
    <property type="evidence" value="ECO:0007669"/>
    <property type="project" value="UniProtKB-KW"/>
</dbReference>
<dbReference type="InterPro" id="IPR036188">
    <property type="entry name" value="FAD/NAD-bd_sf"/>
</dbReference>
<protein>
    <submittedName>
        <fullName evidence="4">NAD(P)/FAD-dependent oxidoreductase</fullName>
    </submittedName>
</protein>
<dbReference type="SUPFAM" id="SSF51905">
    <property type="entry name" value="FAD/NAD(P)-binding domain"/>
    <property type="match status" value="1"/>
</dbReference>
<dbReference type="EMBL" id="CP059732">
    <property type="protein sequence ID" value="QMW05484.1"/>
    <property type="molecule type" value="Genomic_DNA"/>
</dbReference>
<name>A0A7G5H2Z2_9BACT</name>
<feature type="domain" description="FAD/NAD(P)-binding" evidence="3">
    <location>
        <begin position="7"/>
        <end position="282"/>
    </location>
</feature>
<dbReference type="Proteomes" id="UP000515369">
    <property type="component" value="Chromosome"/>
</dbReference>
<evidence type="ECO:0000256" key="1">
    <source>
        <dbReference type="ARBA" id="ARBA00022630"/>
    </source>
</evidence>